<gene>
    <name evidence="6" type="ORF">ASU35_02575</name>
</gene>
<name>A0A0V8QDS5_9FIRM</name>
<dbReference type="STRING" id="290052.ASU35_02575"/>
<sequence length="239" mass="27917">MEKSRKRHWKILILLVLLALLFLFLFLGFRIHTVTVTGCSYYTEEEIKDMVFTSPMDYNSLVLYIKNKFIGTGEYPFIQKMTITRKGRNEVKIRVYEKALAGCVKYMNQYIYFDKDGIVLECSEEAIDSIPYITGIEYRSFTLYEKLKVSDEAIFDRILSLSQLVQKYEIPLDRIHFSKDGGVMLQTEGIKIYLGEQEFYDERVSCLAEILPTALKEGLKGKIYMENYTSGDDIIFHKD</sequence>
<evidence type="ECO:0008006" key="8">
    <source>
        <dbReference type="Google" id="ProtNLM"/>
    </source>
</evidence>
<dbReference type="AlphaFoldDB" id="A0A0V8QDS5"/>
<keyword evidence="2" id="KW-0132">Cell division</keyword>
<reference evidence="6 7" key="1">
    <citation type="submission" date="2015-11" db="EMBL/GenBank/DDBJ databases">
        <title>Butyribacter intestini gen. nov., sp. nov., a butyric acid-producing bacterium of the family Lachnospiraceae isolated from the human faeces.</title>
        <authorList>
            <person name="Zou Y."/>
            <person name="Xue W."/>
            <person name="Luo G."/>
            <person name="Lv M."/>
        </authorList>
    </citation>
    <scope>NUCLEOTIDE SEQUENCE [LARGE SCALE GENOMIC DNA]</scope>
    <source>
        <strain evidence="6 7">ACET-33324</strain>
    </source>
</reference>
<dbReference type="RefSeq" id="WP_058353141.1">
    <property type="nucleotide sequence ID" value="NZ_CABMMD010000164.1"/>
</dbReference>
<keyword evidence="4" id="KW-0472">Membrane</keyword>
<keyword evidence="1" id="KW-1003">Cell membrane</keyword>
<accession>A0A0V8QDS5</accession>
<keyword evidence="5" id="KW-0131">Cell cycle</keyword>
<evidence type="ECO:0000256" key="2">
    <source>
        <dbReference type="ARBA" id="ARBA00022618"/>
    </source>
</evidence>
<dbReference type="PANTHER" id="PTHR37820:SF1">
    <property type="entry name" value="CELL DIVISION PROTEIN FTSQ"/>
    <property type="match status" value="1"/>
</dbReference>
<keyword evidence="4" id="KW-1133">Transmembrane helix</keyword>
<dbReference type="InterPro" id="IPR050487">
    <property type="entry name" value="FtsQ_DivIB"/>
</dbReference>
<evidence type="ECO:0000256" key="3">
    <source>
        <dbReference type="ARBA" id="ARBA00022692"/>
    </source>
</evidence>
<dbReference type="OrthoDB" id="1748794at2"/>
<proteinExistence type="predicted"/>
<keyword evidence="7" id="KW-1185">Reference proteome</keyword>
<evidence type="ECO:0000256" key="1">
    <source>
        <dbReference type="ARBA" id="ARBA00022475"/>
    </source>
</evidence>
<evidence type="ECO:0000256" key="4">
    <source>
        <dbReference type="ARBA" id="ARBA00022989"/>
    </source>
</evidence>
<comment type="caution">
    <text evidence="6">The sequence shown here is derived from an EMBL/GenBank/DDBJ whole genome shotgun (WGS) entry which is preliminary data.</text>
</comment>
<keyword evidence="3" id="KW-0812">Transmembrane</keyword>
<organism evidence="6 7">
    <name type="scientific">Acetivibrio ethanolgignens</name>
    <dbReference type="NCBI Taxonomy" id="290052"/>
    <lineage>
        <taxon>Bacteria</taxon>
        <taxon>Bacillati</taxon>
        <taxon>Bacillota</taxon>
        <taxon>Clostridia</taxon>
        <taxon>Eubacteriales</taxon>
        <taxon>Oscillospiraceae</taxon>
        <taxon>Acetivibrio</taxon>
    </lineage>
</organism>
<evidence type="ECO:0000313" key="6">
    <source>
        <dbReference type="EMBL" id="KSV58706.1"/>
    </source>
</evidence>
<dbReference type="GO" id="GO:0005886">
    <property type="term" value="C:plasma membrane"/>
    <property type="evidence" value="ECO:0007669"/>
    <property type="project" value="TreeGrafter"/>
</dbReference>
<protein>
    <recommendedName>
        <fullName evidence="8">Cell division protein FtsQ</fullName>
    </recommendedName>
</protein>
<evidence type="ECO:0000313" key="7">
    <source>
        <dbReference type="Proteomes" id="UP000054874"/>
    </source>
</evidence>
<dbReference type="Proteomes" id="UP000054874">
    <property type="component" value="Unassembled WGS sequence"/>
</dbReference>
<dbReference type="PANTHER" id="PTHR37820">
    <property type="entry name" value="CELL DIVISION PROTEIN DIVIB"/>
    <property type="match status" value="1"/>
</dbReference>
<dbReference type="EMBL" id="LNAM01000164">
    <property type="protein sequence ID" value="KSV58706.1"/>
    <property type="molecule type" value="Genomic_DNA"/>
</dbReference>
<dbReference type="GO" id="GO:0051301">
    <property type="term" value="P:cell division"/>
    <property type="evidence" value="ECO:0007669"/>
    <property type="project" value="UniProtKB-KW"/>
</dbReference>
<evidence type="ECO:0000256" key="5">
    <source>
        <dbReference type="ARBA" id="ARBA00023306"/>
    </source>
</evidence>